<evidence type="ECO:0000256" key="2">
    <source>
        <dbReference type="ARBA" id="ARBA00022723"/>
    </source>
</evidence>
<keyword evidence="7" id="KW-1185">Reference proteome</keyword>
<dbReference type="VEuPathDB" id="FungiDB:PV06_11175"/>
<gene>
    <name evidence="6" type="ORF">PV06_11175</name>
</gene>
<dbReference type="Proteomes" id="UP000053342">
    <property type="component" value="Unassembled WGS sequence"/>
</dbReference>
<dbReference type="SUPFAM" id="SSF49503">
    <property type="entry name" value="Cupredoxins"/>
    <property type="match status" value="1"/>
</dbReference>
<dbReference type="EMBL" id="KN847352">
    <property type="protein sequence ID" value="KIW36587.1"/>
    <property type="molecule type" value="Genomic_DNA"/>
</dbReference>
<comment type="similarity">
    <text evidence="1">Belongs to the multicopper oxidase family.</text>
</comment>
<dbReference type="Pfam" id="PF07731">
    <property type="entry name" value="Cu-oxidase_2"/>
    <property type="match status" value="1"/>
</dbReference>
<dbReference type="InterPro" id="IPR033138">
    <property type="entry name" value="Cu_oxidase_CS"/>
</dbReference>
<dbReference type="AlphaFoldDB" id="A0A0D2BGJ6"/>
<evidence type="ECO:0000313" key="7">
    <source>
        <dbReference type="Proteomes" id="UP000053342"/>
    </source>
</evidence>
<sequence>MRVRQRSEHMSMTGDSATAEMNTLSATSTDMAPAASMSSMPDMMSTLGPKGCSPPMMFKPGFDKRFPPTRDLHQHYVRAVGVKCRCFSRVDGFPFGQRRCLGQRYSVMVRLDQMPGNYNLRFASYPYGDMQQVIEGQAILSYQVNGQNATNLATMDNPALPWALVNGSAKLTAAELDEQTLAPFDSSGPPSGPSAVTKLFAINQTDVVTWVIDGQPFSEPSRPIIYGNTSDGWEAATSLHLPGNSTIDLIMHVANDSMDTFSGSGTGMFPYRSVTEAPSNILNLQNPPYRDTIDLPPSGWAVIRYVIDNPGAWFLHCYVQWHLVSGMAVVLIEGQERLGQLLGSIESAANYPNATAPASVGTSLARTNVMRSVPLPAILCATQFGHMLY</sequence>
<dbReference type="InterPro" id="IPR011706">
    <property type="entry name" value="Cu-oxidase_C"/>
</dbReference>
<dbReference type="Gene3D" id="2.60.40.420">
    <property type="entry name" value="Cupredoxins - blue copper proteins"/>
    <property type="match status" value="2"/>
</dbReference>
<evidence type="ECO:0000256" key="4">
    <source>
        <dbReference type="ARBA" id="ARBA00023180"/>
    </source>
</evidence>
<keyword evidence="4" id="KW-0325">Glycoprotein</keyword>
<dbReference type="OrthoDB" id="4118175at2759"/>
<dbReference type="PROSITE" id="PS00079">
    <property type="entry name" value="MULTICOPPER_OXIDASE1"/>
    <property type="match status" value="1"/>
</dbReference>
<dbReference type="InterPro" id="IPR045087">
    <property type="entry name" value="Cu-oxidase_fam"/>
</dbReference>
<proteinExistence type="inferred from homology"/>
<dbReference type="GO" id="GO:0005507">
    <property type="term" value="F:copper ion binding"/>
    <property type="evidence" value="ECO:0007669"/>
    <property type="project" value="InterPro"/>
</dbReference>
<evidence type="ECO:0000256" key="1">
    <source>
        <dbReference type="ARBA" id="ARBA00010609"/>
    </source>
</evidence>
<evidence type="ECO:0000313" key="6">
    <source>
        <dbReference type="EMBL" id="KIW36587.1"/>
    </source>
</evidence>
<feature type="domain" description="Plastocyanin-like" evidence="5">
    <location>
        <begin position="266"/>
        <end position="335"/>
    </location>
</feature>
<dbReference type="PANTHER" id="PTHR11709">
    <property type="entry name" value="MULTI-COPPER OXIDASE"/>
    <property type="match status" value="1"/>
</dbReference>
<dbReference type="GeneID" id="27363249"/>
<organism evidence="6 7">
    <name type="scientific">Exophiala oligosperma</name>
    <dbReference type="NCBI Taxonomy" id="215243"/>
    <lineage>
        <taxon>Eukaryota</taxon>
        <taxon>Fungi</taxon>
        <taxon>Dikarya</taxon>
        <taxon>Ascomycota</taxon>
        <taxon>Pezizomycotina</taxon>
        <taxon>Eurotiomycetes</taxon>
        <taxon>Chaetothyriomycetidae</taxon>
        <taxon>Chaetothyriales</taxon>
        <taxon>Herpotrichiellaceae</taxon>
        <taxon>Exophiala</taxon>
    </lineage>
</organism>
<dbReference type="RefSeq" id="XP_016256803.1">
    <property type="nucleotide sequence ID" value="XM_016412803.1"/>
</dbReference>
<keyword evidence="3" id="KW-0560">Oxidoreductase</keyword>
<reference evidence="6 7" key="1">
    <citation type="submission" date="2015-01" db="EMBL/GenBank/DDBJ databases">
        <title>The Genome Sequence of Exophiala oligosperma CBS72588.</title>
        <authorList>
            <consortium name="The Broad Institute Genomics Platform"/>
            <person name="Cuomo C."/>
            <person name="de Hoog S."/>
            <person name="Gorbushina A."/>
            <person name="Stielow B."/>
            <person name="Teixiera M."/>
            <person name="Abouelleil A."/>
            <person name="Chapman S.B."/>
            <person name="Priest M."/>
            <person name="Young S.K."/>
            <person name="Wortman J."/>
            <person name="Nusbaum C."/>
            <person name="Birren B."/>
        </authorList>
    </citation>
    <scope>NUCLEOTIDE SEQUENCE [LARGE SCALE GENOMIC DNA]</scope>
    <source>
        <strain evidence="6 7">CBS 72588</strain>
    </source>
</reference>
<dbReference type="STRING" id="215243.A0A0D2BGJ6"/>
<dbReference type="PANTHER" id="PTHR11709:SF488">
    <property type="entry name" value="LACCASE-RELATED"/>
    <property type="match status" value="1"/>
</dbReference>
<dbReference type="GO" id="GO:0016491">
    <property type="term" value="F:oxidoreductase activity"/>
    <property type="evidence" value="ECO:0007669"/>
    <property type="project" value="UniProtKB-KW"/>
</dbReference>
<dbReference type="InterPro" id="IPR008972">
    <property type="entry name" value="Cupredoxin"/>
</dbReference>
<protein>
    <recommendedName>
        <fullName evidence="5">Plastocyanin-like domain-containing protein</fullName>
    </recommendedName>
</protein>
<name>A0A0D2BGJ6_9EURO</name>
<keyword evidence="2" id="KW-0479">Metal-binding</keyword>
<accession>A0A0D2BGJ6</accession>
<evidence type="ECO:0000256" key="3">
    <source>
        <dbReference type="ARBA" id="ARBA00023002"/>
    </source>
</evidence>
<evidence type="ECO:0000259" key="5">
    <source>
        <dbReference type="Pfam" id="PF07731"/>
    </source>
</evidence>
<dbReference type="HOGENOM" id="CLU_006504_5_1_1"/>